<evidence type="ECO:0000256" key="6">
    <source>
        <dbReference type="ARBA" id="ARBA00023136"/>
    </source>
</evidence>
<dbReference type="EMBL" id="CABPRJ010000492">
    <property type="protein sequence ID" value="VVC29382.1"/>
    <property type="molecule type" value="Genomic_DNA"/>
</dbReference>
<evidence type="ECO:0000313" key="9">
    <source>
        <dbReference type="Proteomes" id="UP000325440"/>
    </source>
</evidence>
<gene>
    <name evidence="8" type="ORF">CINCED_3A013008</name>
</gene>
<sequence length="123" mass="14159">MSKIAEKKIHHQNSIWKTIKKATTKNSEWPDKDEFLDVIYWARQIIGLIAGLLWGLIPLKGLFGLGLFLVLNAVVLYAYFTNFQQIDEEEFGGTWELTKEGFVTSLAGFLVMWIIIYSGMHFD</sequence>
<dbReference type="PANTHER" id="PTHR12906:SF0">
    <property type="entry name" value="GEL COMPLEX SUBUNIT OPTI"/>
    <property type="match status" value="1"/>
</dbReference>
<reference evidence="8 9" key="1">
    <citation type="submission" date="2019-08" db="EMBL/GenBank/DDBJ databases">
        <authorList>
            <person name="Alioto T."/>
            <person name="Alioto T."/>
            <person name="Gomez Garrido J."/>
        </authorList>
    </citation>
    <scope>NUCLEOTIDE SEQUENCE [LARGE SCALE GENOMIC DNA]</scope>
</reference>
<dbReference type="InterPro" id="IPR010742">
    <property type="entry name" value="RCAF1"/>
</dbReference>
<evidence type="ECO:0000256" key="7">
    <source>
        <dbReference type="SAM" id="Phobius"/>
    </source>
</evidence>
<feature type="transmembrane region" description="Helical" evidence="7">
    <location>
        <begin position="101"/>
        <end position="120"/>
    </location>
</feature>
<evidence type="ECO:0000313" key="8">
    <source>
        <dbReference type="EMBL" id="VVC29382.1"/>
    </source>
</evidence>
<keyword evidence="4" id="KW-0256">Endoplasmic reticulum</keyword>
<evidence type="ECO:0000256" key="1">
    <source>
        <dbReference type="ARBA" id="ARBA00004477"/>
    </source>
</evidence>
<comment type="similarity">
    <text evidence="2">Belongs to the EMC6 family.</text>
</comment>
<evidence type="ECO:0000256" key="2">
    <source>
        <dbReference type="ARBA" id="ARBA00009436"/>
    </source>
</evidence>
<organism evidence="8 9">
    <name type="scientific">Cinara cedri</name>
    <dbReference type="NCBI Taxonomy" id="506608"/>
    <lineage>
        <taxon>Eukaryota</taxon>
        <taxon>Metazoa</taxon>
        <taxon>Ecdysozoa</taxon>
        <taxon>Arthropoda</taxon>
        <taxon>Hexapoda</taxon>
        <taxon>Insecta</taxon>
        <taxon>Pterygota</taxon>
        <taxon>Neoptera</taxon>
        <taxon>Paraneoptera</taxon>
        <taxon>Hemiptera</taxon>
        <taxon>Sternorrhyncha</taxon>
        <taxon>Aphidomorpha</taxon>
        <taxon>Aphidoidea</taxon>
        <taxon>Aphididae</taxon>
        <taxon>Lachninae</taxon>
        <taxon>Cinara</taxon>
    </lineage>
</organism>
<dbReference type="Pfam" id="PF07019">
    <property type="entry name" value="EMC6"/>
    <property type="match status" value="1"/>
</dbReference>
<dbReference type="InterPro" id="IPR029008">
    <property type="entry name" value="EMC6-like"/>
</dbReference>
<dbReference type="PANTHER" id="PTHR12906">
    <property type="entry name" value="PROTEIN C20ORF24 RAB5-INTERACTING PROTEIN"/>
    <property type="match status" value="1"/>
</dbReference>
<evidence type="ECO:0000256" key="4">
    <source>
        <dbReference type="ARBA" id="ARBA00022824"/>
    </source>
</evidence>
<dbReference type="Proteomes" id="UP000325440">
    <property type="component" value="Unassembled WGS sequence"/>
</dbReference>
<protein>
    <submittedName>
        <fullName evidence="8">Rab5-interacting protein family</fullName>
    </submittedName>
</protein>
<feature type="transmembrane region" description="Helical" evidence="7">
    <location>
        <begin position="38"/>
        <end position="57"/>
    </location>
</feature>
<proteinExistence type="inferred from homology"/>
<evidence type="ECO:0000256" key="3">
    <source>
        <dbReference type="ARBA" id="ARBA00022692"/>
    </source>
</evidence>
<feature type="transmembrane region" description="Helical" evidence="7">
    <location>
        <begin position="62"/>
        <end position="81"/>
    </location>
</feature>
<keyword evidence="3 7" id="KW-0812">Transmembrane</keyword>
<dbReference type="GO" id="GO:0097250">
    <property type="term" value="P:mitochondrial respirasome assembly"/>
    <property type="evidence" value="ECO:0007669"/>
    <property type="project" value="InterPro"/>
</dbReference>
<keyword evidence="6 7" id="KW-0472">Membrane</keyword>
<dbReference type="GO" id="GO:0005789">
    <property type="term" value="C:endoplasmic reticulum membrane"/>
    <property type="evidence" value="ECO:0007669"/>
    <property type="project" value="UniProtKB-SubCell"/>
</dbReference>
<dbReference type="AlphaFoldDB" id="A0A5E4MD21"/>
<keyword evidence="9" id="KW-1185">Reference proteome</keyword>
<dbReference type="OrthoDB" id="286395at2759"/>
<keyword evidence="5 7" id="KW-1133">Transmembrane helix</keyword>
<evidence type="ECO:0000256" key="5">
    <source>
        <dbReference type="ARBA" id="ARBA00022989"/>
    </source>
</evidence>
<name>A0A5E4MD21_9HEMI</name>
<comment type="subcellular location">
    <subcellularLocation>
        <location evidence="1">Endoplasmic reticulum membrane</location>
        <topology evidence="1">Multi-pass membrane protein</topology>
    </subcellularLocation>
</comment>
<accession>A0A5E4MD21</accession>
<dbReference type="GO" id="GO:0005739">
    <property type="term" value="C:mitochondrion"/>
    <property type="evidence" value="ECO:0007669"/>
    <property type="project" value="GOC"/>
</dbReference>